<protein>
    <recommendedName>
        <fullName evidence="9">TonB-dependent receptor plug domain-containing protein</fullName>
    </recommendedName>
</protein>
<evidence type="ECO:0000259" key="9">
    <source>
        <dbReference type="Pfam" id="PF07715"/>
    </source>
</evidence>
<evidence type="ECO:0000256" key="7">
    <source>
        <dbReference type="PROSITE-ProRule" id="PRU01360"/>
    </source>
</evidence>
<evidence type="ECO:0000256" key="6">
    <source>
        <dbReference type="ARBA" id="ARBA00023237"/>
    </source>
</evidence>
<gene>
    <name evidence="10" type="ORF">CHX27_10635</name>
</gene>
<dbReference type="AlphaFoldDB" id="A0A255ZNU9"/>
<dbReference type="InterPro" id="IPR037066">
    <property type="entry name" value="Plug_dom_sf"/>
</dbReference>
<dbReference type="NCBIfam" id="TIGR04056">
    <property type="entry name" value="OMP_RagA_SusC"/>
    <property type="match status" value="1"/>
</dbReference>
<evidence type="ECO:0000256" key="4">
    <source>
        <dbReference type="ARBA" id="ARBA00022692"/>
    </source>
</evidence>
<dbReference type="Gene3D" id="2.170.130.10">
    <property type="entry name" value="TonB-dependent receptor, plug domain"/>
    <property type="match status" value="1"/>
</dbReference>
<dbReference type="Proteomes" id="UP000216035">
    <property type="component" value="Unassembled WGS sequence"/>
</dbReference>
<dbReference type="SUPFAM" id="SSF49464">
    <property type="entry name" value="Carboxypeptidase regulatory domain-like"/>
    <property type="match status" value="1"/>
</dbReference>
<keyword evidence="6 7" id="KW-0998">Cell outer membrane</keyword>
<organism evidence="10 11">
    <name type="scientific">Flavobacterium aurantiibacter</name>
    <dbReference type="NCBI Taxonomy" id="2023067"/>
    <lineage>
        <taxon>Bacteria</taxon>
        <taxon>Pseudomonadati</taxon>
        <taxon>Bacteroidota</taxon>
        <taxon>Flavobacteriia</taxon>
        <taxon>Flavobacteriales</taxon>
        <taxon>Flavobacteriaceae</taxon>
        <taxon>Flavobacterium</taxon>
    </lineage>
</organism>
<dbReference type="SUPFAM" id="SSF56935">
    <property type="entry name" value="Porins"/>
    <property type="match status" value="1"/>
</dbReference>
<dbReference type="InterPro" id="IPR039426">
    <property type="entry name" value="TonB-dep_rcpt-like"/>
</dbReference>
<keyword evidence="8" id="KW-0732">Signal</keyword>
<dbReference type="InterPro" id="IPR023996">
    <property type="entry name" value="TonB-dep_OMP_SusC/RagA"/>
</dbReference>
<sequence length="990" mass="108830">MKSKFTWFLALILTLMLNVSFAQEKTITGVVSNAGLPLPGASVTVKGTTVGTSTDLDGKYSLKAPVGATIEFSFLSMKTKSIVVGASNVINVSLEEDVNKLTEVVITNSYNAGQKRSDVVSSVSTVSAKQLENNAFTSFDQMLQGQVAGLTVVSGSGQPGSAAKVRIRGNSSITGNNDPLYILDGVPITANDYAALNPNDFENVNVLKDAAATAIYGSRSSAGVIVITSKKGKYNSPTQYTYRGQSGITEVSRARFNMMNSSQLLNFQRLVSNGRGATGGANGGPMTDAEIAEASKVNTNWRDVFFRTGFTQSHELQIRGGSENTRFFNSLGYFEQDGVAIRSNLQRFTFRSNLDHKADENTTMGSTLSIGFTKQDLIDSENSITLQNPYAAAYLGSPYDSLYDANGDFATGNGFIGANAYENLVRNLRYNNQLKLVGSLYAERKFAKNFTARFDLGIDYSYDQLIRGSDPNSFYGSTTQPGNEGFYGETNSYIARFNNTFKLNYSNTFAEKHSVDISGYFEWLKTHARSGQFFGYGINPKLVGYPEGITQGSAANGLFAEVGGAESESGILSYFMVGKYGYGERFNAELSLRRDASNRFADANKWATFYAVGLNYNFINENLDGSDKLFQSLIVRASYGSSGNQNGIGNFQEEGTWGTGGYGGNPGIAPLTFGNPALKWESGVKRNIGVDYSLLKNRLFGTVEYYDNYTDNLFISQTPPFESGKPQFDENAGKMSNKGVDIQLEGILVKTNDLSFSLYGNFNYNKNTIEDLGQVSEFVQGTAIIREGLPFGSHFAVGWAGVNPANGQPLYYDLNGNVTTQFTEDNSTANWGTYEPPYSGGFGHKLNYKGLEFSSLFTFAADYMRYNNQTFFQENPNFAQFNMSTLMLTMWQNPGDITEVQSFRYNREFSSKDIEDASFLRLRNITIAYNLPDKAIKSLKYISSVRIYAQGQNLATWTKFSGFDPEDDNNIAGYEYPTPRIYTFGVDVKF</sequence>
<comment type="caution">
    <text evidence="10">The sequence shown here is derived from an EMBL/GenBank/DDBJ whole genome shotgun (WGS) entry which is preliminary data.</text>
</comment>
<evidence type="ECO:0000256" key="8">
    <source>
        <dbReference type="SAM" id="SignalP"/>
    </source>
</evidence>
<dbReference type="PROSITE" id="PS52016">
    <property type="entry name" value="TONB_DEPENDENT_REC_3"/>
    <property type="match status" value="1"/>
</dbReference>
<dbReference type="OrthoDB" id="9768177at2"/>
<dbReference type="Pfam" id="PF13715">
    <property type="entry name" value="CarbopepD_reg_2"/>
    <property type="match status" value="1"/>
</dbReference>
<keyword evidence="2 7" id="KW-0813">Transport</keyword>
<keyword evidence="5 7" id="KW-0472">Membrane</keyword>
<comment type="subcellular location">
    <subcellularLocation>
        <location evidence="1 7">Cell outer membrane</location>
        <topology evidence="1 7">Multi-pass membrane protein</topology>
    </subcellularLocation>
</comment>
<dbReference type="InterPro" id="IPR012910">
    <property type="entry name" value="Plug_dom"/>
</dbReference>
<accession>A0A255ZNU9</accession>
<dbReference type="InterPro" id="IPR023997">
    <property type="entry name" value="TonB-dep_OMP_SusC/RagA_CS"/>
</dbReference>
<evidence type="ECO:0000313" key="11">
    <source>
        <dbReference type="Proteomes" id="UP000216035"/>
    </source>
</evidence>
<evidence type="ECO:0000256" key="1">
    <source>
        <dbReference type="ARBA" id="ARBA00004571"/>
    </source>
</evidence>
<keyword evidence="11" id="KW-1185">Reference proteome</keyword>
<dbReference type="Pfam" id="PF07715">
    <property type="entry name" value="Plug"/>
    <property type="match status" value="1"/>
</dbReference>
<keyword evidence="4 7" id="KW-0812">Transmembrane</keyword>
<evidence type="ECO:0000313" key="10">
    <source>
        <dbReference type="EMBL" id="OYQ43183.1"/>
    </source>
</evidence>
<feature type="domain" description="TonB-dependent receptor plug" evidence="9">
    <location>
        <begin position="117"/>
        <end position="224"/>
    </location>
</feature>
<dbReference type="NCBIfam" id="TIGR04057">
    <property type="entry name" value="SusC_RagA_signa"/>
    <property type="match status" value="1"/>
</dbReference>
<evidence type="ECO:0000256" key="3">
    <source>
        <dbReference type="ARBA" id="ARBA00022452"/>
    </source>
</evidence>
<dbReference type="RefSeq" id="WP_094486764.1">
    <property type="nucleotide sequence ID" value="NZ_NOXX01000207.1"/>
</dbReference>
<feature type="chain" id="PRO_5013055833" description="TonB-dependent receptor plug domain-containing protein" evidence="8">
    <location>
        <begin position="23"/>
        <end position="990"/>
    </location>
</feature>
<dbReference type="InterPro" id="IPR036942">
    <property type="entry name" value="Beta-barrel_TonB_sf"/>
</dbReference>
<comment type="similarity">
    <text evidence="7">Belongs to the TonB-dependent receptor family.</text>
</comment>
<dbReference type="Gene3D" id="2.40.170.20">
    <property type="entry name" value="TonB-dependent receptor, beta-barrel domain"/>
    <property type="match status" value="1"/>
</dbReference>
<dbReference type="EMBL" id="NOXX01000207">
    <property type="protein sequence ID" value="OYQ43183.1"/>
    <property type="molecule type" value="Genomic_DNA"/>
</dbReference>
<feature type="signal peptide" evidence="8">
    <location>
        <begin position="1"/>
        <end position="22"/>
    </location>
</feature>
<dbReference type="InterPro" id="IPR008969">
    <property type="entry name" value="CarboxyPept-like_regulatory"/>
</dbReference>
<evidence type="ECO:0000256" key="2">
    <source>
        <dbReference type="ARBA" id="ARBA00022448"/>
    </source>
</evidence>
<reference evidence="10 11" key="1">
    <citation type="submission" date="2017-07" db="EMBL/GenBank/DDBJ databases">
        <title>Flavobacterium cyanobacteriorum sp. nov., isolated from cyanobacterial aggregates in a eutrophic lake.</title>
        <authorList>
            <person name="Cai H."/>
        </authorList>
    </citation>
    <scope>NUCLEOTIDE SEQUENCE [LARGE SCALE GENOMIC DNA]</scope>
    <source>
        <strain evidence="10 11">TH167</strain>
    </source>
</reference>
<proteinExistence type="inferred from homology"/>
<evidence type="ECO:0000256" key="5">
    <source>
        <dbReference type="ARBA" id="ARBA00023136"/>
    </source>
</evidence>
<dbReference type="GO" id="GO:0009279">
    <property type="term" value="C:cell outer membrane"/>
    <property type="evidence" value="ECO:0007669"/>
    <property type="project" value="UniProtKB-SubCell"/>
</dbReference>
<dbReference type="Gene3D" id="2.60.40.1120">
    <property type="entry name" value="Carboxypeptidase-like, regulatory domain"/>
    <property type="match status" value="1"/>
</dbReference>
<name>A0A255ZNU9_9FLAO</name>
<keyword evidence="3 7" id="KW-1134">Transmembrane beta strand</keyword>